<dbReference type="HOGENOM" id="CLU_073661_2_2_2"/>
<reference evidence="7 8" key="1">
    <citation type="journal article" date="2012" name="J. Bacteriol.">
        <title>Complete genome sequence of a thermophilic methanogen, Methanocella conradii HZ254, isolated from Chinese rice field soil.</title>
        <authorList>
            <person name="Lu Z."/>
            <person name="Lu Y."/>
        </authorList>
    </citation>
    <scope>NUCLEOTIDE SEQUENCE [LARGE SCALE GENOMIC DNA]</scope>
    <source>
        <strain evidence="8">DSM 24694 / JCM 17849 / CGMCC 1.5162 / HZ254</strain>
    </source>
</reference>
<keyword evidence="8" id="KW-1185">Reference proteome</keyword>
<dbReference type="FunFam" id="3.40.1490.10:FF:000001">
    <property type="entry name" value="Peptidyl-tRNA hydrolase 2"/>
    <property type="match status" value="1"/>
</dbReference>
<dbReference type="PANTHER" id="PTHR12649">
    <property type="entry name" value="PEPTIDYL-TRNA HYDROLASE 2"/>
    <property type="match status" value="1"/>
</dbReference>
<dbReference type="CDD" id="cd02430">
    <property type="entry name" value="PTH2"/>
    <property type="match status" value="1"/>
</dbReference>
<dbReference type="NCBIfam" id="NF003314">
    <property type="entry name" value="PRK04322.1"/>
    <property type="match status" value="1"/>
</dbReference>
<evidence type="ECO:0000313" key="8">
    <source>
        <dbReference type="Proteomes" id="UP000005233"/>
    </source>
</evidence>
<dbReference type="PANTHER" id="PTHR12649:SF11">
    <property type="entry name" value="PEPTIDYL-TRNA HYDROLASE 2, MITOCHONDRIAL"/>
    <property type="match status" value="1"/>
</dbReference>
<evidence type="ECO:0000313" key="7">
    <source>
        <dbReference type="EMBL" id="AFD00391.1"/>
    </source>
</evidence>
<dbReference type="Proteomes" id="UP000005233">
    <property type="component" value="Chromosome"/>
</dbReference>
<evidence type="ECO:0000256" key="5">
    <source>
        <dbReference type="ARBA" id="ARBA00048707"/>
    </source>
</evidence>
<protein>
    <recommendedName>
        <fullName evidence="6">Peptidyl-tRNA hydrolase</fullName>
        <ecNumber evidence="2">3.1.1.29</ecNumber>
    </recommendedName>
</protein>
<dbReference type="EMBL" id="CP003243">
    <property type="protein sequence ID" value="AFD00391.1"/>
    <property type="molecule type" value="Genomic_DNA"/>
</dbReference>
<keyword evidence="3 7" id="KW-0378">Hydrolase</keyword>
<evidence type="ECO:0000256" key="3">
    <source>
        <dbReference type="ARBA" id="ARBA00022801"/>
    </source>
</evidence>
<sequence length="115" mass="12913">MTEYKQCILVRDDLKLPKGKMAVQVAHASLSAYEWAKPAVQEEWKRQGQKKIVLKVDRLEDLFKYKEEARKMDIPTALIQDAGLTTVPPGTITALGLGPAEAEKLDRLVGHLKLM</sequence>
<gene>
    <name evidence="7" type="ordered locus">Mtc_1642</name>
</gene>
<dbReference type="Gene3D" id="3.40.1490.10">
    <property type="entry name" value="Bit1"/>
    <property type="match status" value="1"/>
</dbReference>
<accession>H8I7Z1</accession>
<dbReference type="InterPro" id="IPR023476">
    <property type="entry name" value="Pep_tRNA_hydro_II_dom_sf"/>
</dbReference>
<dbReference type="OrthoDB" id="6075at2157"/>
<proteinExistence type="inferred from homology"/>
<dbReference type="KEGG" id="mez:Mtc_1642"/>
<evidence type="ECO:0000256" key="4">
    <source>
        <dbReference type="ARBA" id="ARBA00038050"/>
    </source>
</evidence>
<comment type="function">
    <text evidence="1">The natural substrate for this enzyme may be peptidyl-tRNAs which drop off the ribosome during protein synthesis.</text>
</comment>
<comment type="catalytic activity">
    <reaction evidence="5">
        <text>an N-acyl-L-alpha-aminoacyl-tRNA + H2O = an N-acyl-L-amino acid + a tRNA + H(+)</text>
        <dbReference type="Rhea" id="RHEA:54448"/>
        <dbReference type="Rhea" id="RHEA-COMP:10123"/>
        <dbReference type="Rhea" id="RHEA-COMP:13883"/>
        <dbReference type="ChEBI" id="CHEBI:15377"/>
        <dbReference type="ChEBI" id="CHEBI:15378"/>
        <dbReference type="ChEBI" id="CHEBI:59874"/>
        <dbReference type="ChEBI" id="CHEBI:78442"/>
        <dbReference type="ChEBI" id="CHEBI:138191"/>
        <dbReference type="EC" id="3.1.1.29"/>
    </reaction>
</comment>
<dbReference type="SUPFAM" id="SSF102462">
    <property type="entry name" value="Peptidyl-tRNA hydrolase II"/>
    <property type="match status" value="1"/>
</dbReference>
<dbReference type="AlphaFoldDB" id="H8I7Z1"/>
<dbReference type="NCBIfam" id="TIGR00283">
    <property type="entry name" value="arch_pth2"/>
    <property type="match status" value="1"/>
</dbReference>
<dbReference type="GO" id="GO:0004045">
    <property type="term" value="F:peptidyl-tRNA hydrolase activity"/>
    <property type="evidence" value="ECO:0007669"/>
    <property type="project" value="UniProtKB-EC"/>
</dbReference>
<evidence type="ECO:0000256" key="1">
    <source>
        <dbReference type="ARBA" id="ARBA00003043"/>
    </source>
</evidence>
<evidence type="ECO:0000256" key="6">
    <source>
        <dbReference type="ARBA" id="ARBA00050038"/>
    </source>
</evidence>
<dbReference type="Pfam" id="PF01981">
    <property type="entry name" value="PTH2"/>
    <property type="match status" value="1"/>
</dbReference>
<evidence type="ECO:0000256" key="2">
    <source>
        <dbReference type="ARBA" id="ARBA00013260"/>
    </source>
</evidence>
<dbReference type="EC" id="3.1.1.29" evidence="2"/>
<dbReference type="STRING" id="1041930.Mtc_1642"/>
<dbReference type="eggNOG" id="arCOG04228">
    <property type="taxonomic scope" value="Archaea"/>
</dbReference>
<organism evidence="7 8">
    <name type="scientific">Methanocella conradii (strain DSM 24694 / JCM 17849 / CGMCC 1.5162 / HZ254)</name>
    <dbReference type="NCBI Taxonomy" id="1041930"/>
    <lineage>
        <taxon>Archaea</taxon>
        <taxon>Methanobacteriati</taxon>
        <taxon>Methanobacteriota</taxon>
        <taxon>Stenosarchaea group</taxon>
        <taxon>Methanomicrobia</taxon>
        <taxon>Methanocellales</taxon>
        <taxon>Methanocellaceae</taxon>
        <taxon>Methanocella</taxon>
    </lineage>
</organism>
<dbReference type="GO" id="GO:0005829">
    <property type="term" value="C:cytosol"/>
    <property type="evidence" value="ECO:0007669"/>
    <property type="project" value="TreeGrafter"/>
</dbReference>
<dbReference type="GeneID" id="11971781"/>
<name>H8I7Z1_METCZ</name>
<dbReference type="InterPro" id="IPR002833">
    <property type="entry name" value="PTH2"/>
</dbReference>
<comment type="similarity">
    <text evidence="4">Belongs to the PTH2 family.</text>
</comment>
<dbReference type="RefSeq" id="WP_014406222.1">
    <property type="nucleotide sequence ID" value="NC_017034.1"/>
</dbReference>